<dbReference type="InterPro" id="IPR036393">
    <property type="entry name" value="AceGlu_kinase-like_sf"/>
</dbReference>
<evidence type="ECO:0000259" key="8">
    <source>
        <dbReference type="SMART" id="SM00359"/>
    </source>
</evidence>
<keyword evidence="7" id="KW-0067">ATP-binding</keyword>
<dbReference type="InterPro" id="IPR041739">
    <property type="entry name" value="G5K_ProB"/>
</dbReference>
<name>A0A381UIE9_9ZZZZ</name>
<dbReference type="InterPro" id="IPR015947">
    <property type="entry name" value="PUA-like_sf"/>
</dbReference>
<dbReference type="InterPro" id="IPR001048">
    <property type="entry name" value="Asp/Glu/Uridylate_kinase"/>
</dbReference>
<dbReference type="PANTHER" id="PTHR43654:SF1">
    <property type="entry name" value="ISOPENTENYL PHOSPHATE KINASE"/>
    <property type="match status" value="1"/>
</dbReference>
<dbReference type="FunFam" id="3.40.1160.10:FF:000018">
    <property type="entry name" value="Glutamate 5-kinase"/>
    <property type="match status" value="1"/>
</dbReference>
<dbReference type="AlphaFoldDB" id="A0A381UIE9"/>
<dbReference type="CDD" id="cd04242">
    <property type="entry name" value="AAK_G5K_ProB"/>
    <property type="match status" value="1"/>
</dbReference>
<keyword evidence="6" id="KW-0418">Kinase</keyword>
<dbReference type="GO" id="GO:0003723">
    <property type="term" value="F:RNA binding"/>
    <property type="evidence" value="ECO:0007669"/>
    <property type="project" value="InterPro"/>
</dbReference>
<dbReference type="GO" id="GO:0008652">
    <property type="term" value="P:amino acid biosynthetic process"/>
    <property type="evidence" value="ECO:0007669"/>
    <property type="project" value="UniProtKB-KW"/>
</dbReference>
<dbReference type="InterPro" id="IPR002478">
    <property type="entry name" value="PUA"/>
</dbReference>
<dbReference type="GO" id="GO:0005524">
    <property type="term" value="F:ATP binding"/>
    <property type="evidence" value="ECO:0007669"/>
    <property type="project" value="UniProtKB-KW"/>
</dbReference>
<evidence type="ECO:0000256" key="2">
    <source>
        <dbReference type="ARBA" id="ARBA00022605"/>
    </source>
</evidence>
<evidence type="ECO:0000256" key="7">
    <source>
        <dbReference type="ARBA" id="ARBA00022840"/>
    </source>
</evidence>
<reference evidence="9" key="1">
    <citation type="submission" date="2018-05" db="EMBL/GenBank/DDBJ databases">
        <authorList>
            <person name="Lanie J.A."/>
            <person name="Ng W.-L."/>
            <person name="Kazmierczak K.M."/>
            <person name="Andrzejewski T.M."/>
            <person name="Davidsen T.M."/>
            <person name="Wayne K.J."/>
            <person name="Tettelin H."/>
            <person name="Glass J.I."/>
            <person name="Rusch D."/>
            <person name="Podicherti R."/>
            <person name="Tsui H.-C.T."/>
            <person name="Winkler M.E."/>
        </authorList>
    </citation>
    <scope>NUCLEOTIDE SEQUENCE</scope>
</reference>
<dbReference type="EMBL" id="UINC01006505">
    <property type="protein sequence ID" value="SVA27920.1"/>
    <property type="molecule type" value="Genomic_DNA"/>
</dbReference>
<dbReference type="PANTHER" id="PTHR43654">
    <property type="entry name" value="GLUTAMATE 5-KINASE"/>
    <property type="match status" value="1"/>
</dbReference>
<dbReference type="SUPFAM" id="SSF88697">
    <property type="entry name" value="PUA domain-like"/>
    <property type="match status" value="1"/>
</dbReference>
<dbReference type="InterPro" id="IPR011529">
    <property type="entry name" value="Glu_5kinase"/>
</dbReference>
<evidence type="ECO:0000256" key="1">
    <source>
        <dbReference type="ARBA" id="ARBA00022490"/>
    </source>
</evidence>
<dbReference type="Gene3D" id="3.40.1160.10">
    <property type="entry name" value="Acetylglutamate kinase-like"/>
    <property type="match status" value="1"/>
</dbReference>
<keyword evidence="4" id="KW-0808">Transferase</keyword>
<evidence type="ECO:0000256" key="5">
    <source>
        <dbReference type="ARBA" id="ARBA00022741"/>
    </source>
</evidence>
<dbReference type="NCBIfam" id="TIGR01027">
    <property type="entry name" value="proB"/>
    <property type="match status" value="1"/>
</dbReference>
<dbReference type="PRINTS" id="PR00474">
    <property type="entry name" value="GLU5KINASE"/>
</dbReference>
<feature type="domain" description="PUA" evidence="8">
    <location>
        <begin position="263"/>
        <end position="345"/>
    </location>
</feature>
<dbReference type="SMART" id="SM00359">
    <property type="entry name" value="PUA"/>
    <property type="match status" value="1"/>
</dbReference>
<protein>
    <recommendedName>
        <fullName evidence="8">PUA domain-containing protein</fullName>
    </recommendedName>
</protein>
<evidence type="ECO:0000313" key="9">
    <source>
        <dbReference type="EMBL" id="SVA27920.1"/>
    </source>
</evidence>
<dbReference type="HAMAP" id="MF_00456">
    <property type="entry name" value="ProB"/>
    <property type="match status" value="1"/>
</dbReference>
<sequence>MFVDQSSGTLDRAWLAALCSDVSAMRKAGQEVVIVSSGSIALGTGQLGLASDRMRLEESQASAAVGQIQLAHAYQEELGLKDLAAAQVLLTLDDSENRRRYLNAEGTLLTLLSRGAIPVVNENDTVATEEIRYGDNDRLAAHVAQMLSADCLIILSDVDGLYTSDPKADQQARHIPEITDLKHDYWDMAGGPGSAQGTGGMRTKLDAARIALGAGCRVVITSGRVKKPIRELLDGGRATWFMPTSTPKAARKQWIAGTLKPKGALTVDDGAQRALLSGKSLLPAGVLAVEGDFGRGEVVQILGHDGTELGRGLTVYTSSETRSIAGYQSGAINGILGYCRRDEIIHRNDLVLTQDKIGL</sequence>
<evidence type="ECO:0000256" key="6">
    <source>
        <dbReference type="ARBA" id="ARBA00022777"/>
    </source>
</evidence>
<keyword evidence="2" id="KW-0028">Amino-acid biosynthesis</keyword>
<dbReference type="GO" id="GO:0004349">
    <property type="term" value="F:glutamate 5-kinase activity"/>
    <property type="evidence" value="ECO:0007669"/>
    <property type="project" value="InterPro"/>
</dbReference>
<dbReference type="PROSITE" id="PS50890">
    <property type="entry name" value="PUA"/>
    <property type="match status" value="1"/>
</dbReference>
<organism evidence="9">
    <name type="scientific">marine metagenome</name>
    <dbReference type="NCBI Taxonomy" id="408172"/>
    <lineage>
        <taxon>unclassified sequences</taxon>
        <taxon>metagenomes</taxon>
        <taxon>ecological metagenomes</taxon>
    </lineage>
</organism>
<keyword evidence="5" id="KW-0547">Nucleotide-binding</keyword>
<dbReference type="CDD" id="cd21157">
    <property type="entry name" value="PUA_G5K"/>
    <property type="match status" value="1"/>
</dbReference>
<dbReference type="Gene3D" id="2.30.130.10">
    <property type="entry name" value="PUA domain"/>
    <property type="match status" value="1"/>
</dbReference>
<proteinExistence type="inferred from homology"/>
<dbReference type="Pfam" id="PF01472">
    <property type="entry name" value="PUA"/>
    <property type="match status" value="1"/>
</dbReference>
<evidence type="ECO:0000256" key="3">
    <source>
        <dbReference type="ARBA" id="ARBA00022650"/>
    </source>
</evidence>
<keyword evidence="3" id="KW-0641">Proline biosynthesis</keyword>
<dbReference type="Pfam" id="PF00696">
    <property type="entry name" value="AA_kinase"/>
    <property type="match status" value="1"/>
</dbReference>
<dbReference type="PROSITE" id="PS00902">
    <property type="entry name" value="GLUTAMATE_5_KINASE"/>
    <property type="match status" value="1"/>
</dbReference>
<dbReference type="PIRSF" id="PIRSF000729">
    <property type="entry name" value="GK"/>
    <property type="match status" value="1"/>
</dbReference>
<dbReference type="InterPro" id="IPR005715">
    <property type="entry name" value="Glu_5kinase/COase_Synthase"/>
</dbReference>
<keyword evidence="1" id="KW-0963">Cytoplasm</keyword>
<gene>
    <name evidence="9" type="ORF">METZ01_LOCUS80774</name>
</gene>
<dbReference type="SUPFAM" id="SSF53633">
    <property type="entry name" value="Carbamate kinase-like"/>
    <property type="match status" value="1"/>
</dbReference>
<dbReference type="InterPro" id="IPR019797">
    <property type="entry name" value="Glutamate_5-kinase_CS"/>
</dbReference>
<dbReference type="GO" id="GO:0005829">
    <property type="term" value="C:cytosol"/>
    <property type="evidence" value="ECO:0007669"/>
    <property type="project" value="TreeGrafter"/>
</dbReference>
<dbReference type="FunFam" id="2.30.130.10:FF:000007">
    <property type="entry name" value="Glutamate 5-kinase"/>
    <property type="match status" value="1"/>
</dbReference>
<dbReference type="InterPro" id="IPR036974">
    <property type="entry name" value="PUA_sf"/>
</dbReference>
<evidence type="ECO:0000256" key="4">
    <source>
        <dbReference type="ARBA" id="ARBA00022679"/>
    </source>
</evidence>
<dbReference type="InterPro" id="IPR001057">
    <property type="entry name" value="Glu/AcGlu_kinase"/>
</dbReference>
<accession>A0A381UIE9</accession>